<dbReference type="AlphaFoldDB" id="A0A8H7PPH4"/>
<dbReference type="NCBIfam" id="TIGR00414">
    <property type="entry name" value="serS"/>
    <property type="match status" value="1"/>
</dbReference>
<dbReference type="InterPro" id="IPR045864">
    <property type="entry name" value="aa-tRNA-synth_II/BPL/LPL"/>
</dbReference>
<dbReference type="PANTHER" id="PTHR11778">
    <property type="entry name" value="SERYL-TRNA SYNTHETASE"/>
    <property type="match status" value="1"/>
</dbReference>
<protein>
    <recommendedName>
        <fullName evidence="1">serine--tRNA ligase</fullName>
        <ecNumber evidence="1">6.1.1.11</ecNumber>
    </recommendedName>
    <alternativeName>
        <fullName evidence="7">Seryl-tRNA synthetase</fullName>
    </alternativeName>
</protein>
<feature type="binding site" evidence="9">
    <location>
        <begin position="270"/>
        <end position="273"/>
    </location>
    <ligand>
        <name>ATP</name>
        <dbReference type="ChEBI" id="CHEBI:30616"/>
    </ligand>
</feature>
<evidence type="ECO:0000313" key="12">
    <source>
        <dbReference type="Proteomes" id="UP000654370"/>
    </source>
</evidence>
<evidence type="ECO:0000256" key="4">
    <source>
        <dbReference type="ARBA" id="ARBA00022840"/>
    </source>
</evidence>
<dbReference type="UniPathway" id="UPA00906">
    <property type="reaction ID" value="UER00895"/>
</dbReference>
<dbReference type="GO" id="GO:0005524">
    <property type="term" value="F:ATP binding"/>
    <property type="evidence" value="ECO:0007669"/>
    <property type="project" value="UniProtKB-KW"/>
</dbReference>
<keyword evidence="12" id="KW-1185">Reference proteome</keyword>
<dbReference type="CDD" id="cd00770">
    <property type="entry name" value="SerRS_core"/>
    <property type="match status" value="1"/>
</dbReference>
<evidence type="ECO:0000313" key="11">
    <source>
        <dbReference type="EMBL" id="KAG2177768.1"/>
    </source>
</evidence>
<evidence type="ECO:0000256" key="5">
    <source>
        <dbReference type="ARBA" id="ARBA00022917"/>
    </source>
</evidence>
<dbReference type="SUPFAM" id="SSF55681">
    <property type="entry name" value="Class II aaRS and biotin synthetases"/>
    <property type="match status" value="1"/>
</dbReference>
<keyword evidence="2" id="KW-0436">Ligase</keyword>
<organism evidence="11 12">
    <name type="scientific">Mortierella isabellina</name>
    <name type="common">Filamentous fungus</name>
    <name type="synonym">Umbelopsis isabellina</name>
    <dbReference type="NCBI Taxonomy" id="91625"/>
    <lineage>
        <taxon>Eukaryota</taxon>
        <taxon>Fungi</taxon>
        <taxon>Fungi incertae sedis</taxon>
        <taxon>Mucoromycota</taxon>
        <taxon>Mucoromycotina</taxon>
        <taxon>Umbelopsidomycetes</taxon>
        <taxon>Umbelopsidales</taxon>
        <taxon>Umbelopsidaceae</taxon>
        <taxon>Umbelopsis</taxon>
    </lineage>
</organism>
<dbReference type="SUPFAM" id="SSF46589">
    <property type="entry name" value="tRNA-binding arm"/>
    <property type="match status" value="1"/>
</dbReference>
<dbReference type="InterPro" id="IPR002317">
    <property type="entry name" value="Ser-tRNA-ligase_type_1"/>
</dbReference>
<dbReference type="InterPro" id="IPR002314">
    <property type="entry name" value="aa-tRNA-synt_IIb"/>
</dbReference>
<dbReference type="InterPro" id="IPR006195">
    <property type="entry name" value="aa-tRNA-synth_II"/>
</dbReference>
<evidence type="ECO:0000256" key="3">
    <source>
        <dbReference type="ARBA" id="ARBA00022741"/>
    </source>
</evidence>
<keyword evidence="3" id="KW-0547">Nucleotide-binding</keyword>
<dbReference type="InterPro" id="IPR015866">
    <property type="entry name" value="Ser-tRNA-synth_1_N"/>
</dbReference>
<reference evidence="11" key="1">
    <citation type="submission" date="2020-12" db="EMBL/GenBank/DDBJ databases">
        <title>Metabolic potential, ecology and presence of endohyphal bacteria is reflected in genomic diversity of Mucoromycotina.</title>
        <authorList>
            <person name="Muszewska A."/>
            <person name="Okrasinska A."/>
            <person name="Steczkiewicz K."/>
            <person name="Drgas O."/>
            <person name="Orlowska M."/>
            <person name="Perlinska-Lenart U."/>
            <person name="Aleksandrzak-Piekarczyk T."/>
            <person name="Szatraj K."/>
            <person name="Zielenkiewicz U."/>
            <person name="Pilsyk S."/>
            <person name="Malc E."/>
            <person name="Mieczkowski P."/>
            <person name="Kruszewska J.S."/>
            <person name="Biernat P."/>
            <person name="Pawlowska J."/>
        </authorList>
    </citation>
    <scope>NUCLEOTIDE SEQUENCE</scope>
    <source>
        <strain evidence="11">WA0000067209</strain>
    </source>
</reference>
<dbReference type="Pfam" id="PF02403">
    <property type="entry name" value="Seryl_tRNA_N"/>
    <property type="match status" value="1"/>
</dbReference>
<keyword evidence="4 9" id="KW-0067">ATP-binding</keyword>
<evidence type="ECO:0000256" key="8">
    <source>
        <dbReference type="PIRSR" id="PIRSR001529-1"/>
    </source>
</evidence>
<proteinExistence type="predicted"/>
<dbReference type="Proteomes" id="UP000654370">
    <property type="component" value="Unassembled WGS sequence"/>
</dbReference>
<feature type="binding site" evidence="9">
    <location>
        <begin position="341"/>
        <end position="344"/>
    </location>
    <ligand>
        <name>ATP</name>
        <dbReference type="ChEBI" id="CHEBI:30616"/>
    </ligand>
</feature>
<dbReference type="InterPro" id="IPR033729">
    <property type="entry name" value="SerRS_core"/>
</dbReference>
<dbReference type="InterPro" id="IPR010978">
    <property type="entry name" value="tRNA-bd_arm"/>
</dbReference>
<evidence type="ECO:0000256" key="7">
    <source>
        <dbReference type="ARBA" id="ARBA00031113"/>
    </source>
</evidence>
<feature type="binding site" evidence="8">
    <location>
        <position position="277"/>
    </location>
    <ligand>
        <name>L-serine</name>
        <dbReference type="ChEBI" id="CHEBI:33384"/>
    </ligand>
</feature>
<feature type="site" description="Important for serine binding" evidence="8">
    <location>
        <position position="378"/>
    </location>
</feature>
<feature type="binding site" evidence="8">
    <location>
        <position position="223"/>
    </location>
    <ligand>
        <name>L-serine</name>
        <dbReference type="ChEBI" id="CHEBI:33384"/>
    </ligand>
</feature>
<feature type="binding site" evidence="8">
    <location>
        <position position="376"/>
    </location>
    <ligand>
        <name>L-serine</name>
        <dbReference type="ChEBI" id="CHEBI:33384"/>
    </ligand>
</feature>
<evidence type="ECO:0000256" key="6">
    <source>
        <dbReference type="ARBA" id="ARBA00023146"/>
    </source>
</evidence>
<dbReference type="Gene3D" id="1.10.287.40">
    <property type="entry name" value="Serine-tRNA synthetase, tRNA binding domain"/>
    <property type="match status" value="1"/>
</dbReference>
<name>A0A8H7PPH4_MORIS</name>
<keyword evidence="6" id="KW-0030">Aminoacyl-tRNA synthetase</keyword>
<feature type="domain" description="Aminoacyl-transfer RNA synthetases class-II family profile" evidence="10">
    <location>
        <begin position="123"/>
        <end position="403"/>
    </location>
</feature>
<dbReference type="EC" id="6.1.1.11" evidence="1"/>
<dbReference type="Gene3D" id="3.30.930.10">
    <property type="entry name" value="Bira Bifunctional Protein, Domain 2"/>
    <property type="match status" value="1"/>
</dbReference>
<evidence type="ECO:0000256" key="1">
    <source>
        <dbReference type="ARBA" id="ARBA00012840"/>
    </source>
</evidence>
<gene>
    <name evidence="11" type="ORF">INT43_003015</name>
</gene>
<feature type="binding site" evidence="9">
    <location>
        <begin position="254"/>
        <end position="256"/>
    </location>
    <ligand>
        <name>ATP</name>
        <dbReference type="ChEBI" id="CHEBI:30616"/>
    </ligand>
</feature>
<dbReference type="InterPro" id="IPR042103">
    <property type="entry name" value="SerRS_1_N_sf"/>
</dbReference>
<comment type="caution">
    <text evidence="11">The sequence shown here is derived from an EMBL/GenBank/DDBJ whole genome shotgun (WGS) entry which is preliminary data.</text>
</comment>
<feature type="binding site" evidence="8">
    <location>
        <position position="254"/>
    </location>
    <ligand>
        <name>L-serine</name>
        <dbReference type="ChEBI" id="CHEBI:33384"/>
    </ligand>
</feature>
<dbReference type="PIRSF" id="PIRSF001529">
    <property type="entry name" value="Ser-tRNA-synth_IIa"/>
    <property type="match status" value="1"/>
</dbReference>
<dbReference type="GO" id="GO:0006434">
    <property type="term" value="P:seryl-tRNA aminoacylation"/>
    <property type="evidence" value="ECO:0007669"/>
    <property type="project" value="InterPro"/>
</dbReference>
<dbReference type="EMBL" id="JAEPQZ010000008">
    <property type="protein sequence ID" value="KAG2177768.1"/>
    <property type="molecule type" value="Genomic_DNA"/>
</dbReference>
<evidence type="ECO:0000256" key="2">
    <source>
        <dbReference type="ARBA" id="ARBA00022598"/>
    </source>
</evidence>
<sequence>MSQRNVIGVDATTVKDLYQKVSLMTKELNALRSKRNDITRSTKAAKSADERTRLIEQAKQLKLTIQEREATLATLDDKLLENALQIPNETHRNSPIGPESCARVVKTIGTPIDPDNHSFPIQDHLALAKKHNMVDLESAAMVSGASFYYLKNYGALLEMALIQYAMHKAVEKGFSPIITPDIVRTSFAYSCGFKPRNNEMSQIYDVTTPTMDSESPALCLAGTAEVPLAGMFAKKIFNEQDLPQRVVGFGHAFRAEAGARGSDTKGLYRVHQFSKVELFAVSRPDQSELILENLVNLQEEIFTELGLCFRILDMPSEELGGSANRKFDMEAWMPGRGDWGEISSTSNCTDYQARRLSIRYRPKDPSSQLEFCHTLNGTAIAVPRLIVAILENFQNEDGRIEIPTVLRRWIPGNPSHI</sequence>
<dbReference type="PROSITE" id="PS50862">
    <property type="entry name" value="AA_TRNA_LIGASE_II"/>
    <property type="match status" value="1"/>
</dbReference>
<accession>A0A8H7PPH4</accession>
<dbReference type="GO" id="GO:0004828">
    <property type="term" value="F:serine-tRNA ligase activity"/>
    <property type="evidence" value="ECO:0007669"/>
    <property type="project" value="UniProtKB-EC"/>
</dbReference>
<dbReference type="OrthoDB" id="10264585at2759"/>
<dbReference type="Pfam" id="PF00587">
    <property type="entry name" value="tRNA-synt_2b"/>
    <property type="match status" value="1"/>
</dbReference>
<keyword evidence="5" id="KW-0648">Protein biosynthesis</keyword>
<dbReference type="PRINTS" id="PR00981">
    <property type="entry name" value="TRNASYNTHSER"/>
</dbReference>
<evidence type="ECO:0000259" key="10">
    <source>
        <dbReference type="PROSITE" id="PS50862"/>
    </source>
</evidence>
<evidence type="ECO:0000256" key="9">
    <source>
        <dbReference type="PIRSR" id="PIRSR001529-2"/>
    </source>
</evidence>